<evidence type="ECO:0000256" key="4">
    <source>
        <dbReference type="ARBA" id="ARBA00022884"/>
    </source>
</evidence>
<evidence type="ECO:0000256" key="3">
    <source>
        <dbReference type="ARBA" id="ARBA00022730"/>
    </source>
</evidence>
<reference evidence="12" key="2">
    <citation type="journal article" date="2021" name="Microbiome">
        <title>Successional dynamics and alternative stable states in a saline activated sludge microbial community over 9 years.</title>
        <authorList>
            <person name="Wang Y."/>
            <person name="Ye J."/>
            <person name="Ju F."/>
            <person name="Liu L."/>
            <person name="Boyd J.A."/>
            <person name="Deng Y."/>
            <person name="Parks D.H."/>
            <person name="Jiang X."/>
            <person name="Yin X."/>
            <person name="Woodcroft B.J."/>
            <person name="Tyson G.W."/>
            <person name="Hugenholtz P."/>
            <person name="Polz M.F."/>
            <person name="Zhang T."/>
        </authorList>
    </citation>
    <scope>NUCLEOTIDE SEQUENCE</scope>
    <source>
        <strain evidence="12">HKST-UBA80</strain>
    </source>
</reference>
<dbReference type="InterPro" id="IPR036769">
    <property type="entry name" value="Ribosomal_uL11_C_sf"/>
</dbReference>
<dbReference type="Pfam" id="PF00298">
    <property type="entry name" value="Ribosomal_L11"/>
    <property type="match status" value="1"/>
</dbReference>
<evidence type="ECO:0000259" key="10">
    <source>
        <dbReference type="Pfam" id="PF00298"/>
    </source>
</evidence>
<evidence type="ECO:0000256" key="1">
    <source>
        <dbReference type="ARBA" id="ARBA00010537"/>
    </source>
</evidence>
<dbReference type="NCBIfam" id="TIGR01632">
    <property type="entry name" value="L11_bact"/>
    <property type="match status" value="1"/>
</dbReference>
<dbReference type="Gene3D" id="1.10.10.250">
    <property type="entry name" value="Ribosomal protein L11, C-terminal domain"/>
    <property type="match status" value="1"/>
</dbReference>
<protein>
    <recommendedName>
        <fullName evidence="7">Large ribosomal subunit protein uL11</fullName>
    </recommendedName>
</protein>
<dbReference type="CDD" id="cd00349">
    <property type="entry name" value="Ribosomal_L11"/>
    <property type="match status" value="1"/>
</dbReference>
<gene>
    <name evidence="7 12" type="primary">rplK</name>
    <name evidence="12" type="ORF">KDA10_01360</name>
</gene>
<comment type="caution">
    <text evidence="12">The sequence shown here is derived from an EMBL/GenBank/DDBJ whole genome shotgun (WGS) entry which is preliminary data.</text>
</comment>
<keyword evidence="5 7" id="KW-0689">Ribosomal protein</keyword>
<dbReference type="InterPro" id="IPR000911">
    <property type="entry name" value="Ribosomal_uL11"/>
</dbReference>
<dbReference type="PANTHER" id="PTHR11661">
    <property type="entry name" value="60S RIBOSOMAL PROTEIN L12"/>
    <property type="match status" value="1"/>
</dbReference>
<dbReference type="SMART" id="SM00649">
    <property type="entry name" value="RL11"/>
    <property type="match status" value="1"/>
</dbReference>
<sequence>MAEKKKKGKKIKGYIKLNIPAAQATPAPPIGPALGQHGVPLMDFCKEFNARTASMAGNIIPVVITVFEDKSFTFITKTPVTSDLIKKALKVQKGAANNIKEKVGTLSKSQIEDIAKTKMPDLNTDSLEEAVKIIEGTARSMGVKVENA</sequence>
<evidence type="ECO:0000256" key="7">
    <source>
        <dbReference type="HAMAP-Rule" id="MF_00736"/>
    </source>
</evidence>
<name>A0A955IVT9_UNCKA</name>
<keyword evidence="4 7" id="KW-0694">RNA-binding</keyword>
<dbReference type="SUPFAM" id="SSF46906">
    <property type="entry name" value="Ribosomal protein L11, C-terminal domain"/>
    <property type="match status" value="1"/>
</dbReference>
<evidence type="ECO:0000259" key="11">
    <source>
        <dbReference type="Pfam" id="PF03946"/>
    </source>
</evidence>
<keyword evidence="2 7" id="KW-0488">Methylation</keyword>
<dbReference type="SUPFAM" id="SSF54747">
    <property type="entry name" value="Ribosomal L11/L12e N-terminal domain"/>
    <property type="match status" value="1"/>
</dbReference>
<evidence type="ECO:0000256" key="6">
    <source>
        <dbReference type="ARBA" id="ARBA00023274"/>
    </source>
</evidence>
<keyword evidence="6 7" id="KW-0687">Ribonucleoprotein</keyword>
<dbReference type="GO" id="GO:0022625">
    <property type="term" value="C:cytosolic large ribosomal subunit"/>
    <property type="evidence" value="ECO:0007669"/>
    <property type="project" value="TreeGrafter"/>
</dbReference>
<dbReference type="FunFam" id="3.30.1550.10:FF:000001">
    <property type="entry name" value="50S ribosomal protein L11"/>
    <property type="match status" value="1"/>
</dbReference>
<dbReference type="InterPro" id="IPR036796">
    <property type="entry name" value="Ribosomal_uL11_N_sf"/>
</dbReference>
<evidence type="ECO:0000313" key="12">
    <source>
        <dbReference type="EMBL" id="MCA9301998.1"/>
    </source>
</evidence>
<dbReference type="InterPro" id="IPR020785">
    <property type="entry name" value="Ribosomal_uL11_CS"/>
</dbReference>
<dbReference type="GO" id="GO:0006412">
    <property type="term" value="P:translation"/>
    <property type="evidence" value="ECO:0007669"/>
    <property type="project" value="UniProtKB-UniRule"/>
</dbReference>
<dbReference type="FunFam" id="1.10.10.250:FF:000001">
    <property type="entry name" value="50S ribosomal protein L11"/>
    <property type="match status" value="1"/>
</dbReference>
<dbReference type="GO" id="GO:0003735">
    <property type="term" value="F:structural constituent of ribosome"/>
    <property type="evidence" value="ECO:0007669"/>
    <property type="project" value="InterPro"/>
</dbReference>
<proteinExistence type="inferred from homology"/>
<evidence type="ECO:0000256" key="2">
    <source>
        <dbReference type="ARBA" id="ARBA00022481"/>
    </source>
</evidence>
<dbReference type="InterPro" id="IPR020784">
    <property type="entry name" value="Ribosomal_uL11_N"/>
</dbReference>
<feature type="domain" description="Large ribosomal subunit protein uL11 C-terminal" evidence="10">
    <location>
        <begin position="77"/>
        <end position="145"/>
    </location>
</feature>
<feature type="domain" description="Large ribosomal subunit protein uL11 N-terminal" evidence="11">
    <location>
        <begin position="15"/>
        <end position="72"/>
    </location>
</feature>
<evidence type="ECO:0000256" key="5">
    <source>
        <dbReference type="ARBA" id="ARBA00022980"/>
    </source>
</evidence>
<dbReference type="PROSITE" id="PS00359">
    <property type="entry name" value="RIBOSOMAL_L11"/>
    <property type="match status" value="1"/>
</dbReference>
<dbReference type="InterPro" id="IPR020783">
    <property type="entry name" value="Ribosomal_uL11_C"/>
</dbReference>
<dbReference type="PANTHER" id="PTHR11661:SF1">
    <property type="entry name" value="LARGE RIBOSOMAL SUBUNIT PROTEIN UL11M"/>
    <property type="match status" value="1"/>
</dbReference>
<accession>A0A955IVT9</accession>
<evidence type="ECO:0000313" key="13">
    <source>
        <dbReference type="Proteomes" id="UP000714817"/>
    </source>
</evidence>
<organism evidence="12 13">
    <name type="scientific">candidate division WWE3 bacterium</name>
    <dbReference type="NCBI Taxonomy" id="2053526"/>
    <lineage>
        <taxon>Bacteria</taxon>
        <taxon>Katanobacteria</taxon>
    </lineage>
</organism>
<evidence type="ECO:0000256" key="9">
    <source>
        <dbReference type="RuleBase" id="RU003979"/>
    </source>
</evidence>
<dbReference type="Gene3D" id="3.30.1550.10">
    <property type="entry name" value="Ribosomal protein L11/L12, N-terminal domain"/>
    <property type="match status" value="1"/>
</dbReference>
<dbReference type="Pfam" id="PF03946">
    <property type="entry name" value="Ribosomal_L11_N"/>
    <property type="match status" value="1"/>
</dbReference>
<dbReference type="InterPro" id="IPR006519">
    <property type="entry name" value="Ribosomal_uL11_bac-typ"/>
</dbReference>
<reference evidence="12" key="1">
    <citation type="submission" date="2020-04" db="EMBL/GenBank/DDBJ databases">
        <authorList>
            <person name="Zhang T."/>
        </authorList>
    </citation>
    <scope>NUCLEOTIDE SEQUENCE</scope>
    <source>
        <strain evidence="12">HKST-UBA80</strain>
    </source>
</reference>
<dbReference type="GO" id="GO:0070180">
    <property type="term" value="F:large ribosomal subunit rRNA binding"/>
    <property type="evidence" value="ECO:0007669"/>
    <property type="project" value="UniProtKB-UniRule"/>
</dbReference>
<comment type="similarity">
    <text evidence="1 7 8">Belongs to the universal ribosomal protein uL11 family.</text>
</comment>
<dbReference type="HAMAP" id="MF_00736">
    <property type="entry name" value="Ribosomal_uL11"/>
    <property type="match status" value="1"/>
</dbReference>
<comment type="PTM">
    <text evidence="7 9">One or more lysine residues are methylated.</text>
</comment>
<keyword evidence="3 7" id="KW-0699">rRNA-binding</keyword>
<comment type="function">
    <text evidence="7 9">Forms part of the ribosomal stalk which helps the ribosome interact with GTP-bound translation factors.</text>
</comment>
<dbReference type="EMBL" id="JAGQNY010000004">
    <property type="protein sequence ID" value="MCA9301998.1"/>
    <property type="molecule type" value="Genomic_DNA"/>
</dbReference>
<dbReference type="Proteomes" id="UP000714817">
    <property type="component" value="Unassembled WGS sequence"/>
</dbReference>
<evidence type="ECO:0000256" key="8">
    <source>
        <dbReference type="RuleBase" id="RU003978"/>
    </source>
</evidence>
<dbReference type="AlphaFoldDB" id="A0A955IVT9"/>
<comment type="subunit">
    <text evidence="7">Part of the ribosomal stalk of the 50S ribosomal subunit. Interacts with L10 and the large rRNA to form the base of the stalk. L10 forms an elongated spine to which L12 dimers bind in a sequential fashion forming a multimeric L10(L12)X complex.</text>
</comment>